<proteinExistence type="predicted"/>
<feature type="compositionally biased region" description="Basic and acidic residues" evidence="10">
    <location>
        <begin position="411"/>
        <end position="468"/>
    </location>
</feature>
<evidence type="ECO:0000313" key="14">
    <source>
        <dbReference type="EMBL" id="CAG8508928.1"/>
    </source>
</evidence>
<comment type="caution">
    <text evidence="14">The sequence shown here is derived from an EMBL/GenBank/DDBJ whole genome shotgun (WGS) entry which is preliminary data.</text>
</comment>
<feature type="transmembrane region" description="Helical" evidence="11">
    <location>
        <begin position="35"/>
        <end position="68"/>
    </location>
</feature>
<dbReference type="PANTHER" id="PTHR11685">
    <property type="entry name" value="RBR FAMILY RING FINGER AND IBR DOMAIN-CONTAINING"/>
    <property type="match status" value="1"/>
</dbReference>
<name>A0A9N8ZVM6_9GLOM</name>
<evidence type="ECO:0000256" key="8">
    <source>
        <dbReference type="ARBA" id="ARBA00022833"/>
    </source>
</evidence>
<keyword evidence="8" id="KW-0862">Zinc</keyword>
<dbReference type="InterPro" id="IPR001841">
    <property type="entry name" value="Znf_RING"/>
</dbReference>
<evidence type="ECO:0000256" key="11">
    <source>
        <dbReference type="SAM" id="Phobius"/>
    </source>
</evidence>
<keyword evidence="4" id="KW-0479">Metal-binding</keyword>
<dbReference type="Pfam" id="PF01485">
    <property type="entry name" value="IBR"/>
    <property type="match status" value="2"/>
</dbReference>
<keyword evidence="15" id="KW-1185">Reference proteome</keyword>
<evidence type="ECO:0000259" key="13">
    <source>
        <dbReference type="PROSITE" id="PS51873"/>
    </source>
</evidence>
<evidence type="ECO:0000256" key="9">
    <source>
        <dbReference type="PROSITE-ProRule" id="PRU00175"/>
    </source>
</evidence>
<gene>
    <name evidence="14" type="ORF">CPELLU_LOCUS2818</name>
</gene>
<dbReference type="GO" id="GO:0016567">
    <property type="term" value="P:protein ubiquitination"/>
    <property type="evidence" value="ECO:0007669"/>
    <property type="project" value="InterPro"/>
</dbReference>
<dbReference type="GO" id="GO:0008270">
    <property type="term" value="F:zinc ion binding"/>
    <property type="evidence" value="ECO:0007669"/>
    <property type="project" value="UniProtKB-KW"/>
</dbReference>
<feature type="domain" description="RING-type" evidence="13">
    <location>
        <begin position="263"/>
        <end position="515"/>
    </location>
</feature>
<keyword evidence="6 9" id="KW-0863">Zinc-finger</keyword>
<dbReference type="Gene3D" id="1.20.120.1750">
    <property type="match status" value="1"/>
</dbReference>
<keyword evidence="7" id="KW-0833">Ubl conjugation pathway</keyword>
<dbReference type="PROSITE" id="PS51873">
    <property type="entry name" value="TRIAD"/>
    <property type="match status" value="1"/>
</dbReference>
<feature type="domain" description="RING-type" evidence="12">
    <location>
        <begin position="267"/>
        <end position="319"/>
    </location>
</feature>
<keyword evidence="11" id="KW-0812">Transmembrane</keyword>
<dbReference type="InterPro" id="IPR044066">
    <property type="entry name" value="TRIAD_supradom"/>
</dbReference>
<evidence type="ECO:0000256" key="5">
    <source>
        <dbReference type="ARBA" id="ARBA00022737"/>
    </source>
</evidence>
<keyword evidence="3" id="KW-0808">Transferase</keyword>
<dbReference type="Pfam" id="PF22191">
    <property type="entry name" value="IBR_1"/>
    <property type="match status" value="1"/>
</dbReference>
<dbReference type="InterPro" id="IPR002867">
    <property type="entry name" value="IBR_dom"/>
</dbReference>
<evidence type="ECO:0000256" key="4">
    <source>
        <dbReference type="ARBA" id="ARBA00022723"/>
    </source>
</evidence>
<dbReference type="OrthoDB" id="2393590at2759"/>
<comment type="catalytic activity">
    <reaction evidence="1">
        <text>[E2 ubiquitin-conjugating enzyme]-S-ubiquitinyl-L-cysteine + [acceptor protein]-L-lysine = [E2 ubiquitin-conjugating enzyme]-L-cysteine + [acceptor protein]-N(6)-ubiquitinyl-L-lysine.</text>
        <dbReference type="EC" id="2.3.2.31"/>
    </reaction>
</comment>
<sequence>MPMNRIMFNNIFAKSNYLVDFIYKNYSVKEKSKKLFPIICIILLITYFLPSFVNILLVVSVLLPIVYIFPKLLYFILLSCFYIPFRVTCVLFPAIFILFLIVRFLEKGSRNQEKEHRCIKCTEIINIDALLNITDQCIHNNICRMCINDYIESEVDKSNVKILCPENECRKALNENDIKKFASERVFGRYETLMLNFALSQISTFKWCLNPTCRSGQDHYQGDDVPIMICNLCGQKSCIIHELLIETECEKCKEHLGSVLKEERKECIICTENFNVMAFLNITDLCNHDRRICRECVGEYIKHELEDNGKIRISCPEDECSEILDQKDVREFASEDVFKRYEKFTLNFVLSQIPTFQWCLNPNCGSGQDHFQGDNVPIMICNSCGQKSCVLHGHPIDTVCEECTQQEEGFTREEEEEHRRQEEEERRRQEEHRRQEEEERRRQEEHRRQEELRRREEEERRRQDEHRLATLRNAESASESYVGQLKQCPKCASRIEKNAGCDHMTCRCGHQFCWA</sequence>
<evidence type="ECO:0000256" key="7">
    <source>
        <dbReference type="ARBA" id="ARBA00022786"/>
    </source>
</evidence>
<evidence type="ECO:0000256" key="2">
    <source>
        <dbReference type="ARBA" id="ARBA00012251"/>
    </source>
</evidence>
<evidence type="ECO:0000256" key="10">
    <source>
        <dbReference type="SAM" id="MobiDB-lite"/>
    </source>
</evidence>
<evidence type="ECO:0000256" key="1">
    <source>
        <dbReference type="ARBA" id="ARBA00001798"/>
    </source>
</evidence>
<dbReference type="Gene3D" id="3.30.40.10">
    <property type="entry name" value="Zinc/RING finger domain, C3HC4 (zinc finger)"/>
    <property type="match status" value="2"/>
</dbReference>
<dbReference type="SUPFAM" id="SSF57850">
    <property type="entry name" value="RING/U-box"/>
    <property type="match status" value="5"/>
</dbReference>
<protein>
    <recommendedName>
        <fullName evidence="2">RBR-type E3 ubiquitin transferase</fullName>
        <ecNumber evidence="2">2.3.2.31</ecNumber>
    </recommendedName>
</protein>
<keyword evidence="11" id="KW-1133">Transmembrane helix</keyword>
<dbReference type="InterPro" id="IPR031127">
    <property type="entry name" value="E3_UB_ligase_RBR"/>
</dbReference>
<dbReference type="EMBL" id="CAJVQA010001279">
    <property type="protein sequence ID" value="CAG8508928.1"/>
    <property type="molecule type" value="Genomic_DNA"/>
</dbReference>
<evidence type="ECO:0000259" key="12">
    <source>
        <dbReference type="PROSITE" id="PS50089"/>
    </source>
</evidence>
<feature type="transmembrane region" description="Helical" evidence="11">
    <location>
        <begin position="74"/>
        <end position="102"/>
    </location>
</feature>
<evidence type="ECO:0000256" key="3">
    <source>
        <dbReference type="ARBA" id="ARBA00022679"/>
    </source>
</evidence>
<dbReference type="CDD" id="cd20335">
    <property type="entry name" value="BRcat_RBR"/>
    <property type="match status" value="1"/>
</dbReference>
<organism evidence="14 15">
    <name type="scientific">Cetraspora pellucida</name>
    <dbReference type="NCBI Taxonomy" id="1433469"/>
    <lineage>
        <taxon>Eukaryota</taxon>
        <taxon>Fungi</taxon>
        <taxon>Fungi incertae sedis</taxon>
        <taxon>Mucoromycota</taxon>
        <taxon>Glomeromycotina</taxon>
        <taxon>Glomeromycetes</taxon>
        <taxon>Diversisporales</taxon>
        <taxon>Gigasporaceae</taxon>
        <taxon>Cetraspora</taxon>
    </lineage>
</organism>
<keyword evidence="11" id="KW-0472">Membrane</keyword>
<accession>A0A9N8ZVM6</accession>
<dbReference type="AlphaFoldDB" id="A0A9N8ZVM6"/>
<keyword evidence="5" id="KW-0677">Repeat</keyword>
<feature type="region of interest" description="Disordered" evidence="10">
    <location>
        <begin position="411"/>
        <end position="476"/>
    </location>
</feature>
<dbReference type="InterPro" id="IPR013083">
    <property type="entry name" value="Znf_RING/FYVE/PHD"/>
</dbReference>
<dbReference type="PROSITE" id="PS50089">
    <property type="entry name" value="ZF_RING_2"/>
    <property type="match status" value="1"/>
</dbReference>
<reference evidence="14" key="1">
    <citation type="submission" date="2021-06" db="EMBL/GenBank/DDBJ databases">
        <authorList>
            <person name="Kallberg Y."/>
            <person name="Tangrot J."/>
            <person name="Rosling A."/>
        </authorList>
    </citation>
    <scope>NUCLEOTIDE SEQUENCE</scope>
    <source>
        <strain evidence="14">FL966</strain>
    </source>
</reference>
<evidence type="ECO:0000313" key="15">
    <source>
        <dbReference type="Proteomes" id="UP000789759"/>
    </source>
</evidence>
<dbReference type="EC" id="2.3.2.31" evidence="2"/>
<dbReference type="Proteomes" id="UP000789759">
    <property type="component" value="Unassembled WGS sequence"/>
</dbReference>
<dbReference type="GO" id="GO:0061630">
    <property type="term" value="F:ubiquitin protein ligase activity"/>
    <property type="evidence" value="ECO:0007669"/>
    <property type="project" value="UniProtKB-EC"/>
</dbReference>
<evidence type="ECO:0000256" key="6">
    <source>
        <dbReference type="ARBA" id="ARBA00022771"/>
    </source>
</evidence>